<evidence type="ECO:0000259" key="2">
    <source>
        <dbReference type="PROSITE" id="PS50011"/>
    </source>
</evidence>
<dbReference type="Gene3D" id="2.30.29.30">
    <property type="entry name" value="Pleckstrin-homology domain (PH domain)/Phosphotyrosine-binding domain (PTB)"/>
    <property type="match status" value="1"/>
</dbReference>
<dbReference type="InterPro" id="IPR000219">
    <property type="entry name" value="DH_dom"/>
</dbReference>
<organism evidence="3 4">
    <name type="scientific">Marasmius oreades</name>
    <name type="common">fairy-ring Marasmius</name>
    <dbReference type="NCBI Taxonomy" id="181124"/>
    <lineage>
        <taxon>Eukaryota</taxon>
        <taxon>Fungi</taxon>
        <taxon>Dikarya</taxon>
        <taxon>Basidiomycota</taxon>
        <taxon>Agaricomycotina</taxon>
        <taxon>Agaricomycetes</taxon>
        <taxon>Agaricomycetidae</taxon>
        <taxon>Agaricales</taxon>
        <taxon>Marasmiineae</taxon>
        <taxon>Marasmiaceae</taxon>
        <taxon>Marasmius</taxon>
    </lineage>
</organism>
<keyword evidence="4" id="KW-1185">Reference proteome</keyword>
<dbReference type="EMBL" id="CM032187">
    <property type="protein sequence ID" value="KAG7090171.1"/>
    <property type="molecule type" value="Genomic_DNA"/>
</dbReference>
<dbReference type="GO" id="GO:0005085">
    <property type="term" value="F:guanyl-nucleotide exchange factor activity"/>
    <property type="evidence" value="ECO:0007669"/>
    <property type="project" value="InterPro"/>
</dbReference>
<dbReference type="Proteomes" id="UP001049176">
    <property type="component" value="Chromosome 7"/>
</dbReference>
<dbReference type="PROSITE" id="PS00108">
    <property type="entry name" value="PROTEIN_KINASE_ST"/>
    <property type="match status" value="1"/>
</dbReference>
<dbReference type="SUPFAM" id="SSF48065">
    <property type="entry name" value="DBL homology domain (DH-domain)"/>
    <property type="match status" value="1"/>
</dbReference>
<dbReference type="GO" id="GO:0030010">
    <property type="term" value="P:establishment of cell polarity"/>
    <property type="evidence" value="ECO:0007669"/>
    <property type="project" value="TreeGrafter"/>
</dbReference>
<feature type="domain" description="Protein kinase" evidence="2">
    <location>
        <begin position="110"/>
        <end position="378"/>
    </location>
</feature>
<dbReference type="Gene3D" id="1.20.900.10">
    <property type="entry name" value="Dbl homology (DH) domain"/>
    <property type="match status" value="1"/>
</dbReference>
<dbReference type="SUPFAM" id="SSF56112">
    <property type="entry name" value="Protein kinase-like (PK-like)"/>
    <property type="match status" value="1"/>
</dbReference>
<reference evidence="3" key="1">
    <citation type="journal article" date="2021" name="Genome Biol. Evol.">
        <title>The assembled and annotated genome of the fairy-ring fungus Marasmius oreades.</title>
        <authorList>
            <person name="Hiltunen M."/>
            <person name="Ament-Velasquez S.L."/>
            <person name="Johannesson H."/>
        </authorList>
    </citation>
    <scope>NUCLEOTIDE SEQUENCE</scope>
    <source>
        <strain evidence="3">03SP1</strain>
    </source>
</reference>
<dbReference type="PANTHER" id="PTHR47339:SF1">
    <property type="entry name" value="CELL DIVISION CONTROL PROTEIN 24"/>
    <property type="match status" value="1"/>
</dbReference>
<dbReference type="InterPro" id="IPR035899">
    <property type="entry name" value="DBL_dom_sf"/>
</dbReference>
<dbReference type="GO" id="GO:0000935">
    <property type="term" value="C:division septum"/>
    <property type="evidence" value="ECO:0007669"/>
    <property type="project" value="TreeGrafter"/>
</dbReference>
<accession>A0A9P7RVW9</accession>
<proteinExistence type="predicted"/>
<evidence type="ECO:0000259" key="1">
    <source>
        <dbReference type="PROSITE" id="PS50010"/>
    </source>
</evidence>
<dbReference type="Gene3D" id="1.10.510.10">
    <property type="entry name" value="Transferase(Phosphotransferase) domain 1"/>
    <property type="match status" value="1"/>
</dbReference>
<dbReference type="InterPro" id="IPR000719">
    <property type="entry name" value="Prot_kinase_dom"/>
</dbReference>
<dbReference type="GO" id="GO:0005634">
    <property type="term" value="C:nucleus"/>
    <property type="evidence" value="ECO:0007669"/>
    <property type="project" value="TreeGrafter"/>
</dbReference>
<sequence length="816" mass="91675">MGKKANFKGCHTTMKSLIPRVLRTRVTQRQKVEEDLLVRIQALFMDERRCKKLLESKGKEAQKWLDLLQTLSDFPGISSTLRSSIFKMLLHLSKRSGLCPQCLTINNVKKLGEHPVGGGGFGDVWKGMIGEQVVCLKVVKVYLASDVQQLLQEFMREAIVWKQLKHPNLLPFMGMYYLNKTRGQLCLVSPWMERGNLVQFLKETPTNLVDHRALARDIAAGLYYLHAMKIVHGDLKGVNVLITPEGRACIGDFGLSYVVDSNALRLSSSISGRSKGTLRWLAPELLMSEQSSVPSTKSDMYAFGCVCYEIFVGRIPFHGLTDGQALLAVAVDKKQPPRPDPLESPELGDSIWEMMVSCWDTDPSLRATAMDVLAHLGGMKSSKTGRTIDPAPEWNYSANFDLWNNVKQLPLDLEALVQLKDILNDPLEEPAVINTIGILEVSSVPLLNVSSLPGPLDNMGSELSKAQPISDAIQTPQTSLLHKVVHEILVSERKYIQGLEVMQIFSAAVLRSDVLPTNNMLHRLLSSVEWLLSKQREFLIRLEAAAGNDMWDVQRLGQEFVKAKDELLAVYISYASRFPAASHCIDSSESSLSVFNHILDTRVELHWLLTRPVSRVRNYPLLLESLVKASASNEHSEQDLDALNAGAEATKMIADRVNAVVLDAQNAIEAENLQVRVEDWKGNNFESFGKLILLDDFLVTQKGSNSGKEYRVFLFERVILFFTQIRNGEEVWGGTFQDFWRRRNMLLLQGQVYVHSITKVETKRSFSASATHYPLTVWWRASEGAPDYFVLRARREHQMRKWGGAISAAANQTRLG</sequence>
<dbReference type="RefSeq" id="XP_043006641.1">
    <property type="nucleotide sequence ID" value="XM_043156829.1"/>
</dbReference>
<dbReference type="KEGG" id="more:E1B28_011778"/>
<evidence type="ECO:0000313" key="4">
    <source>
        <dbReference type="Proteomes" id="UP001049176"/>
    </source>
</evidence>
<dbReference type="PANTHER" id="PTHR47339">
    <property type="entry name" value="CELL DIVISION CONTROL PROTEIN 24"/>
    <property type="match status" value="1"/>
</dbReference>
<dbReference type="Pfam" id="PF07714">
    <property type="entry name" value="PK_Tyr_Ser-Thr"/>
    <property type="match status" value="1"/>
</dbReference>
<dbReference type="GO" id="GO:0043332">
    <property type="term" value="C:mating projection tip"/>
    <property type="evidence" value="ECO:0007669"/>
    <property type="project" value="TreeGrafter"/>
</dbReference>
<protein>
    <submittedName>
        <fullName evidence="3">Uncharacterized protein</fullName>
    </submittedName>
</protein>
<dbReference type="InterPro" id="IPR008271">
    <property type="entry name" value="Ser/Thr_kinase_AS"/>
</dbReference>
<dbReference type="InterPro" id="IPR011009">
    <property type="entry name" value="Kinase-like_dom_sf"/>
</dbReference>
<gene>
    <name evidence="3" type="ORF">E1B28_011778</name>
</gene>
<dbReference type="GO" id="GO:0004672">
    <property type="term" value="F:protein kinase activity"/>
    <property type="evidence" value="ECO:0007669"/>
    <property type="project" value="InterPro"/>
</dbReference>
<dbReference type="Pfam" id="PF15411">
    <property type="entry name" value="PH_10"/>
    <property type="match status" value="1"/>
</dbReference>
<dbReference type="InterPro" id="IPR053026">
    <property type="entry name" value="CDC42_GEF"/>
</dbReference>
<dbReference type="GeneID" id="66080853"/>
<dbReference type="GO" id="GO:0031106">
    <property type="term" value="P:septin ring organization"/>
    <property type="evidence" value="ECO:0007669"/>
    <property type="project" value="TreeGrafter"/>
</dbReference>
<dbReference type="Pfam" id="PF00621">
    <property type="entry name" value="RhoGEF"/>
    <property type="match status" value="1"/>
</dbReference>
<dbReference type="SUPFAM" id="SSF50729">
    <property type="entry name" value="PH domain-like"/>
    <property type="match status" value="1"/>
</dbReference>
<dbReference type="InterPro" id="IPR001245">
    <property type="entry name" value="Ser-Thr/Tyr_kinase_cat_dom"/>
</dbReference>
<comment type="caution">
    <text evidence="3">The sequence shown here is derived from an EMBL/GenBank/DDBJ whole genome shotgun (WGS) entry which is preliminary data.</text>
</comment>
<dbReference type="OrthoDB" id="4062651at2759"/>
<feature type="domain" description="DH" evidence="1">
    <location>
        <begin position="480"/>
        <end position="660"/>
    </location>
</feature>
<dbReference type="SMART" id="SM00220">
    <property type="entry name" value="S_TKc"/>
    <property type="match status" value="1"/>
</dbReference>
<name>A0A9P7RVW9_9AGAR</name>
<dbReference type="GO" id="GO:0005737">
    <property type="term" value="C:cytoplasm"/>
    <property type="evidence" value="ECO:0007669"/>
    <property type="project" value="TreeGrafter"/>
</dbReference>
<dbReference type="InterPro" id="IPR011993">
    <property type="entry name" value="PH-like_dom_sf"/>
</dbReference>
<dbReference type="PROSITE" id="PS50011">
    <property type="entry name" value="PROTEIN_KINASE_DOM"/>
    <property type="match status" value="1"/>
</dbReference>
<evidence type="ECO:0000313" key="3">
    <source>
        <dbReference type="EMBL" id="KAG7090171.1"/>
    </source>
</evidence>
<dbReference type="AlphaFoldDB" id="A0A9P7RVW9"/>
<dbReference type="PROSITE" id="PS50010">
    <property type="entry name" value="DH_2"/>
    <property type="match status" value="1"/>
</dbReference>
<dbReference type="GO" id="GO:0005524">
    <property type="term" value="F:ATP binding"/>
    <property type="evidence" value="ECO:0007669"/>
    <property type="project" value="InterPro"/>
</dbReference>
<dbReference type="SMART" id="SM00325">
    <property type="entry name" value="RhoGEF"/>
    <property type="match status" value="1"/>
</dbReference>